<dbReference type="InterPro" id="IPR053876">
    <property type="entry name" value="Phage_int_M"/>
</dbReference>
<comment type="similarity">
    <text evidence="1">Belongs to the 'phage' integrase family.</text>
</comment>
<dbReference type="GO" id="GO:0006310">
    <property type="term" value="P:DNA recombination"/>
    <property type="evidence" value="ECO:0007669"/>
    <property type="project" value="UniProtKB-KW"/>
</dbReference>
<dbReference type="Gene3D" id="1.10.150.130">
    <property type="match status" value="1"/>
</dbReference>
<dbReference type="AlphaFoldDB" id="A0A1K2HTE5"/>
<dbReference type="STRING" id="1121279.SAMN02745887_03733"/>
<dbReference type="PANTHER" id="PTHR30629:SF2">
    <property type="entry name" value="PROPHAGE INTEGRASE INTS-RELATED"/>
    <property type="match status" value="1"/>
</dbReference>
<dbReference type="PROSITE" id="PS51898">
    <property type="entry name" value="TYR_RECOMBINASE"/>
    <property type="match status" value="1"/>
</dbReference>
<evidence type="ECO:0000313" key="6">
    <source>
        <dbReference type="EMBL" id="SFZ79546.1"/>
    </source>
</evidence>
<accession>A0A1K2HTE5</accession>
<dbReference type="CDD" id="cd00801">
    <property type="entry name" value="INT_P4_C"/>
    <property type="match status" value="1"/>
</dbReference>
<dbReference type="PANTHER" id="PTHR30629">
    <property type="entry name" value="PROPHAGE INTEGRASE"/>
    <property type="match status" value="1"/>
</dbReference>
<evidence type="ECO:0000256" key="3">
    <source>
        <dbReference type="ARBA" id="ARBA00023125"/>
    </source>
</evidence>
<dbReference type="InterPro" id="IPR010998">
    <property type="entry name" value="Integrase_recombinase_N"/>
</dbReference>
<dbReference type="Gene3D" id="1.10.443.10">
    <property type="entry name" value="Intergrase catalytic core"/>
    <property type="match status" value="1"/>
</dbReference>
<keyword evidence="2" id="KW-0229">DNA integration</keyword>
<keyword evidence="3" id="KW-0238">DNA-binding</keyword>
<dbReference type="EMBL" id="FPKR01000019">
    <property type="protein sequence ID" value="SFZ79546.1"/>
    <property type="molecule type" value="Genomic_DNA"/>
</dbReference>
<name>A0A1K2HTE5_9NEIS</name>
<dbReference type="SUPFAM" id="SSF56349">
    <property type="entry name" value="DNA breaking-rejoining enzymes"/>
    <property type="match status" value="1"/>
</dbReference>
<dbReference type="Proteomes" id="UP000186513">
    <property type="component" value="Unassembled WGS sequence"/>
</dbReference>
<dbReference type="InterPro" id="IPR011010">
    <property type="entry name" value="DNA_brk_join_enz"/>
</dbReference>
<evidence type="ECO:0000313" key="7">
    <source>
        <dbReference type="Proteomes" id="UP000186513"/>
    </source>
</evidence>
<dbReference type="GO" id="GO:0015074">
    <property type="term" value="P:DNA integration"/>
    <property type="evidence" value="ECO:0007669"/>
    <property type="project" value="UniProtKB-KW"/>
</dbReference>
<dbReference type="Pfam" id="PF00589">
    <property type="entry name" value="Phage_integrase"/>
    <property type="match status" value="1"/>
</dbReference>
<gene>
    <name evidence="6" type="ORF">SAMN02745887_03733</name>
</gene>
<keyword evidence="7" id="KW-1185">Reference proteome</keyword>
<protein>
    <submittedName>
        <fullName evidence="6">Phage integrase family protein</fullName>
    </submittedName>
</protein>
<feature type="domain" description="Tyr recombinase" evidence="5">
    <location>
        <begin position="61"/>
        <end position="233"/>
    </location>
</feature>
<sequence>MKCIEPLWKDKTETASRLRERIESILDWATVRGYRQGENPARWRGHLESLLPARKKAQQVEHHAALPYAELPAFMQSLRKQTGVAALAFEFCILTATRTSETMGARWEEFDLDARLWTIPAARMKANREQRIPLSDRCLQILVQMQALASEWVFPGARAGKPLSNMAFLMCLRRMDRPDLTVHGFRSTFRDWCAESTNYAHEVAEMALAHTVSDAVEAAYRRGDLLQKRHQLMADWAAQCD</sequence>
<organism evidence="6 7">
    <name type="scientific">Chitinimonas taiwanensis DSM 18899</name>
    <dbReference type="NCBI Taxonomy" id="1121279"/>
    <lineage>
        <taxon>Bacteria</taxon>
        <taxon>Pseudomonadati</taxon>
        <taxon>Pseudomonadota</taxon>
        <taxon>Betaproteobacteria</taxon>
        <taxon>Neisseriales</taxon>
        <taxon>Chitinibacteraceae</taxon>
        <taxon>Chitinimonas</taxon>
    </lineage>
</organism>
<dbReference type="OrthoDB" id="9775880at2"/>
<evidence type="ECO:0000259" key="5">
    <source>
        <dbReference type="PROSITE" id="PS51898"/>
    </source>
</evidence>
<reference evidence="6 7" key="1">
    <citation type="submission" date="2016-11" db="EMBL/GenBank/DDBJ databases">
        <authorList>
            <person name="Jaros S."/>
            <person name="Januszkiewicz K."/>
            <person name="Wedrychowicz H."/>
        </authorList>
    </citation>
    <scope>NUCLEOTIDE SEQUENCE [LARGE SCALE GENOMIC DNA]</scope>
    <source>
        <strain evidence="6 7">DSM 18899</strain>
    </source>
</reference>
<keyword evidence="4" id="KW-0233">DNA recombination</keyword>
<evidence type="ECO:0000256" key="2">
    <source>
        <dbReference type="ARBA" id="ARBA00022908"/>
    </source>
</evidence>
<dbReference type="InterPro" id="IPR013762">
    <property type="entry name" value="Integrase-like_cat_sf"/>
</dbReference>
<dbReference type="GO" id="GO:0003677">
    <property type="term" value="F:DNA binding"/>
    <property type="evidence" value="ECO:0007669"/>
    <property type="project" value="UniProtKB-KW"/>
</dbReference>
<dbReference type="InterPro" id="IPR050808">
    <property type="entry name" value="Phage_Integrase"/>
</dbReference>
<proteinExistence type="inferred from homology"/>
<evidence type="ECO:0000256" key="1">
    <source>
        <dbReference type="ARBA" id="ARBA00008857"/>
    </source>
</evidence>
<dbReference type="Pfam" id="PF22022">
    <property type="entry name" value="Phage_int_M"/>
    <property type="match status" value="1"/>
</dbReference>
<evidence type="ECO:0000256" key="4">
    <source>
        <dbReference type="ARBA" id="ARBA00023172"/>
    </source>
</evidence>
<dbReference type="InterPro" id="IPR002104">
    <property type="entry name" value="Integrase_catalytic"/>
</dbReference>